<accession>A0ABQ5LS73</accession>
<protein>
    <recommendedName>
        <fullName evidence="3">DUF1499 domain-containing protein</fullName>
    </recommendedName>
</protein>
<name>A0ABQ5LS73_9RHOB</name>
<gene>
    <name evidence="1" type="ORF">STA1M1_17260</name>
</gene>
<keyword evidence="2" id="KW-1185">Reference proteome</keyword>
<dbReference type="RefSeq" id="WP_281841842.1">
    <property type="nucleotide sequence ID" value="NZ_BROH01000004.1"/>
</dbReference>
<dbReference type="InterPro" id="IPR010865">
    <property type="entry name" value="DUF1499"/>
</dbReference>
<dbReference type="Pfam" id="PF07386">
    <property type="entry name" value="DUF1499"/>
    <property type="match status" value="1"/>
</dbReference>
<evidence type="ECO:0008006" key="3">
    <source>
        <dbReference type="Google" id="ProtNLM"/>
    </source>
</evidence>
<sequence length="140" mass="15136">MIFVKSLAVLLGLIVLLQAWIRLAPLPRARLTARPGPMEPGVHPMTGGVKIVRPLAELPPGALDRLAAIAAATPRTMKLGDDPLAFVTRSKLWGFPDIALIWSDGEHLHLHSHLVFGKGDMGVNAARAARWFEALERGEG</sequence>
<proteinExistence type="predicted"/>
<reference evidence="1" key="1">
    <citation type="journal article" date="2023" name="Int. J. Syst. Evol. Microbiol.">
        <title>Sinisalibacter aestuarii sp. nov., isolated from estuarine sediment of the Arakawa River.</title>
        <authorList>
            <person name="Arafat S.T."/>
            <person name="Hirano S."/>
            <person name="Sato A."/>
            <person name="Takeuchi K."/>
            <person name="Yasuda T."/>
            <person name="Terahara T."/>
            <person name="Hamada M."/>
            <person name="Kobayashi T."/>
        </authorList>
    </citation>
    <scope>NUCLEOTIDE SEQUENCE</scope>
    <source>
        <strain evidence="1">B-399</strain>
    </source>
</reference>
<evidence type="ECO:0000313" key="2">
    <source>
        <dbReference type="Proteomes" id="UP001144205"/>
    </source>
</evidence>
<dbReference type="Proteomes" id="UP001144205">
    <property type="component" value="Unassembled WGS sequence"/>
</dbReference>
<comment type="caution">
    <text evidence="1">The sequence shown here is derived from an EMBL/GenBank/DDBJ whole genome shotgun (WGS) entry which is preliminary data.</text>
</comment>
<organism evidence="1 2">
    <name type="scientific">Sinisalibacter aestuarii</name>
    <dbReference type="NCBI Taxonomy" id="2949426"/>
    <lineage>
        <taxon>Bacteria</taxon>
        <taxon>Pseudomonadati</taxon>
        <taxon>Pseudomonadota</taxon>
        <taxon>Alphaproteobacteria</taxon>
        <taxon>Rhodobacterales</taxon>
        <taxon>Roseobacteraceae</taxon>
        <taxon>Sinisalibacter</taxon>
    </lineage>
</organism>
<evidence type="ECO:0000313" key="1">
    <source>
        <dbReference type="EMBL" id="GKY87857.1"/>
    </source>
</evidence>
<dbReference type="EMBL" id="BROH01000004">
    <property type="protein sequence ID" value="GKY87857.1"/>
    <property type="molecule type" value="Genomic_DNA"/>
</dbReference>